<accession>A0ABR2XTS0</accession>
<comment type="caution">
    <text evidence="2">The sequence shown here is derived from an EMBL/GenBank/DDBJ whole genome shotgun (WGS) entry which is preliminary data.</text>
</comment>
<gene>
    <name evidence="2" type="ORF">SCAR479_06271</name>
</gene>
<reference evidence="2 3" key="1">
    <citation type="submission" date="2024-02" db="EMBL/GenBank/DDBJ databases">
        <title>First draft genome assembly of two strains of Seiridium cardinale.</title>
        <authorList>
            <person name="Emiliani G."/>
            <person name="Scali E."/>
        </authorList>
    </citation>
    <scope>NUCLEOTIDE SEQUENCE [LARGE SCALE GENOMIC DNA]</scope>
    <source>
        <strain evidence="2 3">BM-138-000479</strain>
    </source>
</reference>
<keyword evidence="1" id="KW-0539">Nucleus</keyword>
<dbReference type="InterPro" id="IPR021858">
    <property type="entry name" value="Fun_TF"/>
</dbReference>
<name>A0ABR2XTS0_9PEZI</name>
<dbReference type="Proteomes" id="UP001465668">
    <property type="component" value="Unassembled WGS sequence"/>
</dbReference>
<protein>
    <submittedName>
        <fullName evidence="2">Uncharacterized protein</fullName>
    </submittedName>
</protein>
<evidence type="ECO:0000313" key="2">
    <source>
        <dbReference type="EMBL" id="KAK9777203.1"/>
    </source>
</evidence>
<dbReference type="EMBL" id="JARVKM010000023">
    <property type="protein sequence ID" value="KAK9777203.1"/>
    <property type="molecule type" value="Genomic_DNA"/>
</dbReference>
<sequence>MLGLFSEICDTLLDPRDPRSRDEVYRSRLGAVEGSLRNFPASSSTSTALARLSTDLPFAVELYQTATLIYLARASKTPWEPPAKLESIIDRASDGPIQAPACDHFFPLFILACEMRTDELRTSILILLDRSEKRDHMRSMESF</sequence>
<keyword evidence="3" id="KW-1185">Reference proteome</keyword>
<evidence type="ECO:0000313" key="3">
    <source>
        <dbReference type="Proteomes" id="UP001465668"/>
    </source>
</evidence>
<dbReference type="Pfam" id="PF11951">
    <property type="entry name" value="Fungal_trans_2"/>
    <property type="match status" value="1"/>
</dbReference>
<evidence type="ECO:0000256" key="1">
    <source>
        <dbReference type="ARBA" id="ARBA00023242"/>
    </source>
</evidence>
<organism evidence="2 3">
    <name type="scientific">Seiridium cardinale</name>
    <dbReference type="NCBI Taxonomy" id="138064"/>
    <lineage>
        <taxon>Eukaryota</taxon>
        <taxon>Fungi</taxon>
        <taxon>Dikarya</taxon>
        <taxon>Ascomycota</taxon>
        <taxon>Pezizomycotina</taxon>
        <taxon>Sordariomycetes</taxon>
        <taxon>Xylariomycetidae</taxon>
        <taxon>Amphisphaeriales</taxon>
        <taxon>Sporocadaceae</taxon>
        <taxon>Seiridium</taxon>
    </lineage>
</organism>
<proteinExistence type="predicted"/>